<organism evidence="2 3">
    <name type="scientific">Asticcacaulis aquaticus</name>
    <dbReference type="NCBI Taxonomy" id="2984212"/>
    <lineage>
        <taxon>Bacteria</taxon>
        <taxon>Pseudomonadati</taxon>
        <taxon>Pseudomonadota</taxon>
        <taxon>Alphaproteobacteria</taxon>
        <taxon>Caulobacterales</taxon>
        <taxon>Caulobacteraceae</taxon>
        <taxon>Asticcacaulis</taxon>
    </lineage>
</organism>
<accession>A0ABT5HTZ7</accession>
<dbReference type="PANTHER" id="PTHR43784:SF2">
    <property type="entry name" value="GDSL-LIKE LIPASE_ACYLHYDROLASE, PUTATIVE (AFU_ORTHOLOGUE AFUA_2G00820)-RELATED"/>
    <property type="match status" value="1"/>
</dbReference>
<proteinExistence type="predicted"/>
<evidence type="ECO:0000313" key="2">
    <source>
        <dbReference type="EMBL" id="MDC7683535.1"/>
    </source>
</evidence>
<dbReference type="RefSeq" id="WP_272748000.1">
    <property type="nucleotide sequence ID" value="NZ_JAQQKX010000006.1"/>
</dbReference>
<evidence type="ECO:0000259" key="1">
    <source>
        <dbReference type="Pfam" id="PF13472"/>
    </source>
</evidence>
<dbReference type="InterPro" id="IPR013830">
    <property type="entry name" value="SGNH_hydro"/>
</dbReference>
<dbReference type="Pfam" id="PF13472">
    <property type="entry name" value="Lipase_GDSL_2"/>
    <property type="match status" value="1"/>
</dbReference>
<keyword evidence="3" id="KW-1185">Reference proteome</keyword>
<dbReference type="Gene3D" id="3.40.50.1110">
    <property type="entry name" value="SGNH hydrolase"/>
    <property type="match status" value="1"/>
</dbReference>
<name>A0ABT5HTZ7_9CAUL</name>
<dbReference type="EMBL" id="JAQQKX010000006">
    <property type="protein sequence ID" value="MDC7683535.1"/>
    <property type="molecule type" value="Genomic_DNA"/>
</dbReference>
<dbReference type="InterPro" id="IPR036514">
    <property type="entry name" value="SGNH_hydro_sf"/>
</dbReference>
<feature type="domain" description="SGNH hydrolase-type esterase" evidence="1">
    <location>
        <begin position="165"/>
        <end position="361"/>
    </location>
</feature>
<gene>
    <name evidence="2" type="ORF">PQU92_09625</name>
</gene>
<reference evidence="2 3" key="1">
    <citation type="submission" date="2023-01" db="EMBL/GenBank/DDBJ databases">
        <title>Novel species of the genus Asticcacaulis isolated from rivers.</title>
        <authorList>
            <person name="Lu H."/>
        </authorList>
    </citation>
    <scope>NUCLEOTIDE SEQUENCE [LARGE SCALE GENOMIC DNA]</scope>
    <source>
        <strain evidence="2 3">BYS171W</strain>
    </source>
</reference>
<dbReference type="GO" id="GO:0016787">
    <property type="term" value="F:hydrolase activity"/>
    <property type="evidence" value="ECO:0007669"/>
    <property type="project" value="UniProtKB-KW"/>
</dbReference>
<comment type="caution">
    <text evidence="2">The sequence shown here is derived from an EMBL/GenBank/DDBJ whole genome shotgun (WGS) entry which is preliminary data.</text>
</comment>
<dbReference type="SUPFAM" id="SSF52266">
    <property type="entry name" value="SGNH hydrolase"/>
    <property type="match status" value="1"/>
</dbReference>
<dbReference type="Proteomes" id="UP001214854">
    <property type="component" value="Unassembled WGS sequence"/>
</dbReference>
<protein>
    <submittedName>
        <fullName evidence="2">SGNH/GDSL hydrolase family protein</fullName>
    </submittedName>
</protein>
<evidence type="ECO:0000313" key="3">
    <source>
        <dbReference type="Proteomes" id="UP001214854"/>
    </source>
</evidence>
<dbReference type="PANTHER" id="PTHR43784">
    <property type="entry name" value="GDSL-LIKE LIPASE/ACYLHYDROLASE, PUTATIVE (AFU_ORTHOLOGUE AFUA_2G00820)-RELATED"/>
    <property type="match status" value="1"/>
</dbReference>
<dbReference type="CDD" id="cd01830">
    <property type="entry name" value="XynE_like"/>
    <property type="match status" value="1"/>
</dbReference>
<sequence>MIPNPDTTLAADMASDVTIRQVVRLSAGGPRFRVRLSNAFGNKPLTIGAAQVALSPDNRTPRVEGGQALTFNGKTQIVIPAGADYLSDPINMPVKPLTHIAISIYLPEAATPQTSHPGARATSWFIRGNHVADASFDAQRTMDRWFHIAAIDVEGPAKSAAIVTLGDSITDGYGITPGSNARWPDRLAERLQADPRTRHLSVLNHGIGGGRVLNDGTGPNALARFERDVLGQTGVKYLIILEGVNDLGTLTRDALASAEAHAALVDNLIGAYRQMIRRARDRGIKVYGATILPFMGFSLYHPDALNEADRQAINRWIRTSGEFDAVIDLDKVMADPKRPDWLKPEYDSGDHIHPSPAGYKAMGDAIDLNLFK</sequence>
<dbReference type="InterPro" id="IPR053140">
    <property type="entry name" value="GDSL_Rv0518-like"/>
</dbReference>
<keyword evidence="2" id="KW-0378">Hydrolase</keyword>